<feature type="region of interest" description="Disordered" evidence="1">
    <location>
        <begin position="42"/>
        <end position="73"/>
    </location>
</feature>
<proteinExistence type="predicted"/>
<accession>A0A2M4D618</accession>
<reference evidence="2" key="1">
    <citation type="submission" date="2018-01" db="EMBL/GenBank/DDBJ databases">
        <title>An insight into the sialome of Amazonian anophelines.</title>
        <authorList>
            <person name="Ribeiro J.M."/>
            <person name="Scarpassa V."/>
            <person name="Calvo E."/>
        </authorList>
    </citation>
    <scope>NUCLEOTIDE SEQUENCE</scope>
</reference>
<dbReference type="EMBL" id="GGFL01008819">
    <property type="protein sequence ID" value="MBW72997.1"/>
    <property type="molecule type" value="Transcribed_RNA"/>
</dbReference>
<evidence type="ECO:0000313" key="2">
    <source>
        <dbReference type="EMBL" id="MBW72997.1"/>
    </source>
</evidence>
<feature type="compositionally biased region" description="Polar residues" evidence="1">
    <location>
        <begin position="52"/>
        <end position="67"/>
    </location>
</feature>
<evidence type="ECO:0000256" key="1">
    <source>
        <dbReference type="SAM" id="MobiDB-lite"/>
    </source>
</evidence>
<name>A0A2M4D618_ANODA</name>
<sequence>MRVGIRLRVLVVYAVITHPIEQTVLPRKTVAAHQDDAQRQLGLIGSMCPQPVGTTRDTESGTATDENTPYPCR</sequence>
<organism evidence="2">
    <name type="scientific">Anopheles darlingi</name>
    <name type="common">Mosquito</name>
    <dbReference type="NCBI Taxonomy" id="43151"/>
    <lineage>
        <taxon>Eukaryota</taxon>
        <taxon>Metazoa</taxon>
        <taxon>Ecdysozoa</taxon>
        <taxon>Arthropoda</taxon>
        <taxon>Hexapoda</taxon>
        <taxon>Insecta</taxon>
        <taxon>Pterygota</taxon>
        <taxon>Neoptera</taxon>
        <taxon>Endopterygota</taxon>
        <taxon>Diptera</taxon>
        <taxon>Nematocera</taxon>
        <taxon>Culicoidea</taxon>
        <taxon>Culicidae</taxon>
        <taxon>Anophelinae</taxon>
        <taxon>Anopheles</taxon>
    </lineage>
</organism>
<protein>
    <submittedName>
        <fullName evidence="2">Putative secreted protein</fullName>
    </submittedName>
</protein>
<dbReference type="AlphaFoldDB" id="A0A2M4D618"/>